<comment type="pathway">
    <text evidence="1">Porphyrin-containing compound metabolism; siroheme biosynthesis; sirohydrochlorin from precorrin-2: step 1/1.</text>
</comment>
<evidence type="ECO:0000256" key="6">
    <source>
        <dbReference type="ARBA" id="ARBA00047561"/>
    </source>
</evidence>
<dbReference type="InterPro" id="IPR028161">
    <property type="entry name" value="Met8-like"/>
</dbReference>
<dbReference type="SUPFAM" id="SSF51735">
    <property type="entry name" value="NAD(P)-binding Rossmann-fold domains"/>
    <property type="match status" value="1"/>
</dbReference>
<name>B6FW63_PEPHT</name>
<dbReference type="eggNOG" id="COG1648">
    <property type="taxonomic scope" value="Bacteria"/>
</dbReference>
<dbReference type="InterPro" id="IPR006367">
    <property type="entry name" value="Sirohaem_synthase_N"/>
</dbReference>
<dbReference type="Pfam" id="PF13241">
    <property type="entry name" value="NAD_binding_7"/>
    <property type="match status" value="1"/>
</dbReference>
<dbReference type="PANTHER" id="PTHR35330">
    <property type="entry name" value="SIROHEME BIOSYNTHESIS PROTEIN MET8"/>
    <property type="match status" value="1"/>
</dbReference>
<evidence type="ECO:0000256" key="5">
    <source>
        <dbReference type="ARBA" id="ARBA00023244"/>
    </source>
</evidence>
<dbReference type="EC" id="1.3.1.76" evidence="2"/>
<keyword evidence="9" id="KW-1185">Reference proteome</keyword>
<proteinExistence type="predicted"/>
<dbReference type="SUPFAM" id="SSF75615">
    <property type="entry name" value="Siroheme synthase middle domains-like"/>
    <property type="match status" value="1"/>
</dbReference>
<protein>
    <recommendedName>
        <fullName evidence="2">precorrin-2 dehydrogenase</fullName>
        <ecNumber evidence="2">1.3.1.76</ecNumber>
    </recommendedName>
</protein>
<gene>
    <name evidence="8" type="ORF">CLOHIR_00112</name>
</gene>
<dbReference type="EMBL" id="ABWP01000004">
    <property type="protein sequence ID" value="EEA86260.1"/>
    <property type="molecule type" value="Genomic_DNA"/>
</dbReference>
<dbReference type="Gene3D" id="3.40.50.720">
    <property type="entry name" value="NAD(P)-binding Rossmann-like Domain"/>
    <property type="match status" value="1"/>
</dbReference>
<dbReference type="InterPro" id="IPR028281">
    <property type="entry name" value="Sirohaem_synthase_central"/>
</dbReference>
<reference evidence="8 9" key="2">
    <citation type="submission" date="2008-10" db="EMBL/GenBank/DDBJ databases">
        <title>Draft genome sequence of Clostridium hiranonis (DSM 13275).</title>
        <authorList>
            <person name="Sudarsanam P."/>
            <person name="Ley R."/>
            <person name="Guruge J."/>
            <person name="Turnbaugh P.J."/>
            <person name="Mahowald M."/>
            <person name="Liep D."/>
            <person name="Gordon J."/>
        </authorList>
    </citation>
    <scope>NUCLEOTIDE SEQUENCE [LARGE SCALE GENOMIC DNA]</scope>
    <source>
        <strain evidence="8 9">DSM 13275</strain>
    </source>
</reference>
<comment type="caution">
    <text evidence="8">The sequence shown here is derived from an EMBL/GenBank/DDBJ whole genome shotgun (WGS) entry which is preliminary data.</text>
</comment>
<evidence type="ECO:0000256" key="2">
    <source>
        <dbReference type="ARBA" id="ARBA00012400"/>
    </source>
</evidence>
<evidence type="ECO:0000259" key="7">
    <source>
        <dbReference type="Pfam" id="PF14824"/>
    </source>
</evidence>
<dbReference type="HOGENOM" id="CLU_011276_8_3_9"/>
<dbReference type="Proteomes" id="UP000003178">
    <property type="component" value="Unassembled WGS sequence"/>
</dbReference>
<dbReference type="PANTHER" id="PTHR35330:SF1">
    <property type="entry name" value="SIROHEME BIOSYNTHESIS PROTEIN MET8"/>
    <property type="match status" value="1"/>
</dbReference>
<keyword evidence="4" id="KW-0520">NAD</keyword>
<evidence type="ECO:0000313" key="9">
    <source>
        <dbReference type="Proteomes" id="UP000003178"/>
    </source>
</evidence>
<sequence length="183" mass="20828">MEIIIVGGGNVALRKCMNFLDFGKSVTVLAPEFDSRFLELGNKVDLINDIFKEEYIDKFDIVVAATDDKEVNEEIACICRKKSKLINVVDSRDLSDFTVSSYVKRGDLLIGISTGGKIPALSAKIRRDLEEIYDESFAEYVDLLGELREKIIKKYEDKTERKEVLKALVKLDIEELKEIEKNI</sequence>
<keyword evidence="3" id="KW-0560">Oxidoreductase</keyword>
<dbReference type="UniPathway" id="UPA00262">
    <property type="reaction ID" value="UER00222"/>
</dbReference>
<dbReference type="Gene3D" id="1.10.8.610">
    <property type="entry name" value="SirC, precorrin-2 dehydrogenase, C-terminal helical domain-like"/>
    <property type="match status" value="1"/>
</dbReference>
<dbReference type="GO" id="GO:0019354">
    <property type="term" value="P:siroheme biosynthetic process"/>
    <property type="evidence" value="ECO:0007669"/>
    <property type="project" value="UniProtKB-UniPathway"/>
</dbReference>
<dbReference type="InterPro" id="IPR036291">
    <property type="entry name" value="NAD(P)-bd_dom_sf"/>
</dbReference>
<reference evidence="8 9" key="1">
    <citation type="submission" date="2008-09" db="EMBL/GenBank/DDBJ databases">
        <authorList>
            <person name="Fulton L."/>
            <person name="Clifton S."/>
            <person name="Fulton B."/>
            <person name="Xu J."/>
            <person name="Minx P."/>
            <person name="Pepin K.H."/>
            <person name="Johnson M."/>
            <person name="Thiruvilangam P."/>
            <person name="Bhonagiri V."/>
            <person name="Nash W.E."/>
            <person name="Mardis E.R."/>
            <person name="Wilson R.K."/>
        </authorList>
    </citation>
    <scope>NUCLEOTIDE SEQUENCE [LARGE SCALE GENOMIC DNA]</scope>
    <source>
        <strain evidence="8 9">DSM 13275</strain>
    </source>
</reference>
<evidence type="ECO:0000256" key="3">
    <source>
        <dbReference type="ARBA" id="ARBA00023002"/>
    </source>
</evidence>
<evidence type="ECO:0000256" key="4">
    <source>
        <dbReference type="ARBA" id="ARBA00023027"/>
    </source>
</evidence>
<dbReference type="Pfam" id="PF14824">
    <property type="entry name" value="Sirohm_synth_M"/>
    <property type="match status" value="1"/>
</dbReference>
<dbReference type="NCBIfam" id="TIGR01470">
    <property type="entry name" value="cysG_Nterm"/>
    <property type="match status" value="1"/>
</dbReference>
<keyword evidence="5" id="KW-0627">Porphyrin biosynthesis</keyword>
<accession>B6FW63</accession>
<feature type="domain" description="Siroheme synthase central" evidence="7">
    <location>
        <begin position="105"/>
        <end position="131"/>
    </location>
</feature>
<organism evidence="8 9">
    <name type="scientific">Peptacetobacter hiranonis (strain DSM 13275 / JCM 10541 / KCTC 15199 / TO-931)</name>
    <name type="common">Clostridium hiranonis</name>
    <dbReference type="NCBI Taxonomy" id="500633"/>
    <lineage>
        <taxon>Bacteria</taxon>
        <taxon>Bacillati</taxon>
        <taxon>Bacillota</taxon>
        <taxon>Clostridia</taxon>
        <taxon>Peptostreptococcales</taxon>
        <taxon>Peptostreptococcaceae</taxon>
        <taxon>Peptacetobacter</taxon>
    </lineage>
</organism>
<dbReference type="GO" id="GO:0043115">
    <property type="term" value="F:precorrin-2 dehydrogenase activity"/>
    <property type="evidence" value="ECO:0007669"/>
    <property type="project" value="UniProtKB-EC"/>
</dbReference>
<evidence type="ECO:0000313" key="8">
    <source>
        <dbReference type="EMBL" id="EEA86260.1"/>
    </source>
</evidence>
<dbReference type="STRING" id="500633.CLOHIR_00112"/>
<dbReference type="GO" id="GO:0004325">
    <property type="term" value="F:ferrochelatase activity"/>
    <property type="evidence" value="ECO:0007669"/>
    <property type="project" value="InterPro"/>
</dbReference>
<comment type="catalytic activity">
    <reaction evidence="6">
        <text>precorrin-2 + NAD(+) = sirohydrochlorin + NADH + 2 H(+)</text>
        <dbReference type="Rhea" id="RHEA:15613"/>
        <dbReference type="ChEBI" id="CHEBI:15378"/>
        <dbReference type="ChEBI" id="CHEBI:57540"/>
        <dbReference type="ChEBI" id="CHEBI:57945"/>
        <dbReference type="ChEBI" id="CHEBI:58351"/>
        <dbReference type="ChEBI" id="CHEBI:58827"/>
        <dbReference type="EC" id="1.3.1.76"/>
    </reaction>
</comment>
<dbReference type="InterPro" id="IPR042518">
    <property type="entry name" value="SirC_C"/>
</dbReference>
<dbReference type="AlphaFoldDB" id="B6FW63"/>
<evidence type="ECO:0000256" key="1">
    <source>
        <dbReference type="ARBA" id="ARBA00005010"/>
    </source>
</evidence>